<gene>
    <name evidence="2" type="ORF">X975_25208</name>
</gene>
<organism evidence="2 3">
    <name type="scientific">Stegodyphus mimosarum</name>
    <name type="common">African social velvet spider</name>
    <dbReference type="NCBI Taxonomy" id="407821"/>
    <lineage>
        <taxon>Eukaryota</taxon>
        <taxon>Metazoa</taxon>
        <taxon>Ecdysozoa</taxon>
        <taxon>Arthropoda</taxon>
        <taxon>Chelicerata</taxon>
        <taxon>Arachnida</taxon>
        <taxon>Araneae</taxon>
        <taxon>Araneomorphae</taxon>
        <taxon>Entelegynae</taxon>
        <taxon>Eresoidea</taxon>
        <taxon>Eresidae</taxon>
        <taxon>Stegodyphus</taxon>
    </lineage>
</organism>
<dbReference type="SUPFAM" id="SSF54897">
    <property type="entry name" value="Protease propeptides/inhibitors"/>
    <property type="match status" value="1"/>
</dbReference>
<dbReference type="AlphaFoldDB" id="A0A087TVI6"/>
<feature type="non-terminal residue" evidence="2">
    <location>
        <position position="61"/>
    </location>
</feature>
<dbReference type="Proteomes" id="UP000054359">
    <property type="component" value="Unassembled WGS sequence"/>
</dbReference>
<dbReference type="InterPro" id="IPR038466">
    <property type="entry name" value="S8_pro-domain_sf"/>
</dbReference>
<evidence type="ECO:0000313" key="2">
    <source>
        <dbReference type="EMBL" id="KFM69125.1"/>
    </source>
</evidence>
<name>A0A087TVI6_STEMI</name>
<keyword evidence="1" id="KW-0732">Signal</keyword>
<accession>A0A087TVI6</accession>
<feature type="signal peptide" evidence="1">
    <location>
        <begin position="1"/>
        <end position="27"/>
    </location>
</feature>
<protein>
    <submittedName>
        <fullName evidence="2">Uncharacterized protein</fullName>
    </submittedName>
</protein>
<dbReference type="Gene3D" id="3.30.70.850">
    <property type="entry name" value="Peptidase S8, pro-domain"/>
    <property type="match status" value="1"/>
</dbReference>
<proteinExistence type="predicted"/>
<evidence type="ECO:0000256" key="1">
    <source>
        <dbReference type="SAM" id="SignalP"/>
    </source>
</evidence>
<evidence type="ECO:0000313" key="3">
    <source>
        <dbReference type="Proteomes" id="UP000054359"/>
    </source>
</evidence>
<feature type="chain" id="PRO_5001829960" evidence="1">
    <location>
        <begin position="28"/>
        <end position="61"/>
    </location>
</feature>
<dbReference type="EMBL" id="KK116935">
    <property type="protein sequence ID" value="KFM69125.1"/>
    <property type="molecule type" value="Genomic_DNA"/>
</dbReference>
<keyword evidence="3" id="KW-1185">Reference proteome</keyword>
<dbReference type="OrthoDB" id="7608385at2759"/>
<sequence>MLPAVLTSWLLVLATVMVMSGGDVARAEEVFTNAFLVELKDRHGNEVANEVAKRNGFTNMG</sequence>
<reference evidence="2 3" key="1">
    <citation type="submission" date="2013-11" db="EMBL/GenBank/DDBJ databases">
        <title>Genome sequencing of Stegodyphus mimosarum.</title>
        <authorList>
            <person name="Bechsgaard J."/>
        </authorList>
    </citation>
    <scope>NUCLEOTIDE SEQUENCE [LARGE SCALE GENOMIC DNA]</scope>
</reference>